<dbReference type="InterPro" id="IPR008271">
    <property type="entry name" value="Ser/Thr_kinase_AS"/>
</dbReference>
<keyword evidence="1" id="KW-0732">Signal</keyword>
<reference evidence="3" key="1">
    <citation type="journal article" date="2021" name="bioRxiv">
        <title>Whole Genome Assembly and Annotation of Northern Wild Rice, Zizania palustris L., Supports a Whole Genome Duplication in the Zizania Genus.</title>
        <authorList>
            <person name="Haas M."/>
            <person name="Kono T."/>
            <person name="Macchietto M."/>
            <person name="Millas R."/>
            <person name="McGilp L."/>
            <person name="Shao M."/>
            <person name="Duquette J."/>
            <person name="Hirsch C.N."/>
            <person name="Kimball J."/>
        </authorList>
    </citation>
    <scope>NUCLEOTIDE SEQUENCE</scope>
    <source>
        <tissue evidence="3">Fresh leaf tissue</tissue>
    </source>
</reference>
<sequence length="116" mass="12608">MYVMGAQWARRRPLAEKQGGKRDGNRSWFKLPMLSSPQVSSISGSLDQCLFRAGAAALEWPERLGVCVGAARGLSYLHAGCAHKILHCDVKPENILLDDRGGVKIADFGLAKLMSP</sequence>
<dbReference type="AlphaFoldDB" id="A0A8J5UY07"/>
<keyword evidence="4" id="KW-1185">Reference proteome</keyword>
<dbReference type="GO" id="GO:0030246">
    <property type="term" value="F:carbohydrate binding"/>
    <property type="evidence" value="ECO:0007669"/>
    <property type="project" value="UniProtKB-KW"/>
</dbReference>
<evidence type="ECO:0000256" key="1">
    <source>
        <dbReference type="ARBA" id="ARBA00022729"/>
    </source>
</evidence>
<dbReference type="Proteomes" id="UP000729402">
    <property type="component" value="Unassembled WGS sequence"/>
</dbReference>
<dbReference type="PANTHER" id="PTHR47976">
    <property type="entry name" value="G-TYPE LECTIN S-RECEPTOR-LIKE SERINE/THREONINE-PROTEIN KINASE SD2-5"/>
    <property type="match status" value="1"/>
</dbReference>
<feature type="domain" description="Protein kinase" evidence="2">
    <location>
        <begin position="1"/>
        <end position="116"/>
    </location>
</feature>
<organism evidence="3 4">
    <name type="scientific">Zizania palustris</name>
    <name type="common">Northern wild rice</name>
    <dbReference type="NCBI Taxonomy" id="103762"/>
    <lineage>
        <taxon>Eukaryota</taxon>
        <taxon>Viridiplantae</taxon>
        <taxon>Streptophyta</taxon>
        <taxon>Embryophyta</taxon>
        <taxon>Tracheophyta</taxon>
        <taxon>Spermatophyta</taxon>
        <taxon>Magnoliopsida</taxon>
        <taxon>Liliopsida</taxon>
        <taxon>Poales</taxon>
        <taxon>Poaceae</taxon>
        <taxon>BOP clade</taxon>
        <taxon>Oryzoideae</taxon>
        <taxon>Oryzeae</taxon>
        <taxon>Zizaniinae</taxon>
        <taxon>Zizania</taxon>
    </lineage>
</organism>
<evidence type="ECO:0000313" key="4">
    <source>
        <dbReference type="Proteomes" id="UP000729402"/>
    </source>
</evidence>
<dbReference type="PROSITE" id="PS50011">
    <property type="entry name" value="PROTEIN_KINASE_DOM"/>
    <property type="match status" value="1"/>
</dbReference>
<dbReference type="OrthoDB" id="689136at2759"/>
<comment type="caution">
    <text evidence="3">The sequence shown here is derived from an EMBL/GenBank/DDBJ whole genome shotgun (WGS) entry which is preliminary data.</text>
</comment>
<dbReference type="Pfam" id="PF00069">
    <property type="entry name" value="Pkinase"/>
    <property type="match status" value="1"/>
</dbReference>
<dbReference type="PANTHER" id="PTHR47976:SF111">
    <property type="entry name" value="NON-SPECIFIC SERINE_THREONINE PROTEIN KINASE"/>
    <property type="match status" value="1"/>
</dbReference>
<evidence type="ECO:0000259" key="2">
    <source>
        <dbReference type="PROSITE" id="PS50011"/>
    </source>
</evidence>
<name>A0A8J5UY07_ZIZPA</name>
<dbReference type="InterPro" id="IPR000719">
    <property type="entry name" value="Prot_kinase_dom"/>
</dbReference>
<dbReference type="PROSITE" id="PS00108">
    <property type="entry name" value="PROTEIN_KINASE_ST"/>
    <property type="match status" value="1"/>
</dbReference>
<dbReference type="GO" id="GO:0004672">
    <property type="term" value="F:protein kinase activity"/>
    <property type="evidence" value="ECO:0007669"/>
    <property type="project" value="InterPro"/>
</dbReference>
<protein>
    <recommendedName>
        <fullName evidence="2">Protein kinase domain-containing protein</fullName>
    </recommendedName>
</protein>
<proteinExistence type="predicted"/>
<dbReference type="InterPro" id="IPR051343">
    <property type="entry name" value="G-type_lectin_kinases/EP1-like"/>
</dbReference>
<dbReference type="EMBL" id="JAAALK010000289">
    <property type="protein sequence ID" value="KAG8049397.1"/>
    <property type="molecule type" value="Genomic_DNA"/>
</dbReference>
<reference evidence="3" key="2">
    <citation type="submission" date="2021-02" db="EMBL/GenBank/DDBJ databases">
        <authorList>
            <person name="Kimball J.A."/>
            <person name="Haas M.W."/>
            <person name="Macchietto M."/>
            <person name="Kono T."/>
            <person name="Duquette J."/>
            <person name="Shao M."/>
        </authorList>
    </citation>
    <scope>NUCLEOTIDE SEQUENCE</scope>
    <source>
        <tissue evidence="3">Fresh leaf tissue</tissue>
    </source>
</reference>
<gene>
    <name evidence="3" type="ORF">GUJ93_ZPchr0009g900</name>
</gene>
<dbReference type="GO" id="GO:0005524">
    <property type="term" value="F:ATP binding"/>
    <property type="evidence" value="ECO:0007669"/>
    <property type="project" value="InterPro"/>
</dbReference>
<evidence type="ECO:0000313" key="3">
    <source>
        <dbReference type="EMBL" id="KAG8049397.1"/>
    </source>
</evidence>
<accession>A0A8J5UY07</accession>